<dbReference type="PANTHER" id="PTHR43630:SF1">
    <property type="entry name" value="POLY-BETA-1,6-N-ACETYL-D-GLUCOSAMINE SYNTHASE"/>
    <property type="match status" value="1"/>
</dbReference>
<name>A0A5Q0UFY2_9ARCH</name>
<reference evidence="5" key="1">
    <citation type="submission" date="2019-05" db="EMBL/GenBank/DDBJ databases">
        <title>Candidatus Nanohalobium constans, a novel model system to study the DPANN nano-sized archaea: genomic and physiological characterization of a nanoarchaeon co-cultured with its chitinotrophic host.</title>
        <authorList>
            <person name="La Cono V."/>
            <person name="Arcadi E."/>
            <person name="Crisafi F."/>
            <person name="Denaro R."/>
            <person name="La Spada G."/>
            <person name="Messina E."/>
            <person name="Smedile F."/>
            <person name="Toshchakov S.V."/>
            <person name="Shevchenko M.A."/>
            <person name="Golyshin P.N."/>
            <person name="Golyshina O.V."/>
            <person name="Ferrer M."/>
            <person name="Rohde M."/>
            <person name="Mushegian A."/>
            <person name="Sorokin D.Y."/>
            <person name="Giuliano L."/>
            <person name="Yakimov M.M."/>
        </authorList>
    </citation>
    <scope>NUCLEOTIDE SEQUENCE [LARGE SCALE GENOMIC DNA]</scope>
    <source>
        <strain evidence="5">LC1Nh</strain>
    </source>
</reference>
<feature type="transmembrane region" description="Helical" evidence="3">
    <location>
        <begin position="6"/>
        <end position="28"/>
    </location>
</feature>
<sequence length="404" mass="46422">MELIDLTYFAVFGVMIFSASMMLSVYLFNRNRVKTDPETSTFPSLTFLVPAYNEKEHVSDCINSLLNQSYEGEIDIIAINDGSEDSTLEELEKFEDEIEIIDKPNTGKANSMNQALERVDTDLVACMDADSIADKDMVKNMVGYFEEEDVKGVTPAMKVRNPESWAEKMIWTEFTYNILLRKLFAIFDAQWVMPGPGSIYETQYLKELDGWDEETLTEDMEIAFRMFKNGGKLRSTTNAFTITESPDSFRGLFNQRLRWYRGYISNNLRYKDLWFNPQFGNLGLVILPFNLILTSTIVFLASHMVIRIFNSIFDAVNNYLLLGSFSPGFRLSIFQLSVFHIFYLVMGITGFAMLVLSIKSADEKFKLLERKVHYVLFLSIYGPTYAVFWIAALIKEIANGGKEW</sequence>
<protein>
    <submittedName>
        <fullName evidence="4">Glycosyl transferase family 2, poly-beta-1,6 N-acetyl-D-glucosamine synthase</fullName>
    </submittedName>
</protein>
<evidence type="ECO:0000256" key="2">
    <source>
        <dbReference type="ARBA" id="ARBA00022679"/>
    </source>
</evidence>
<dbReference type="RefSeq" id="WP_153549848.1">
    <property type="nucleotide sequence ID" value="NZ_CP040089.1"/>
</dbReference>
<gene>
    <name evidence="4" type="ORF">LC1Nh_0206</name>
</gene>
<keyword evidence="3" id="KW-0472">Membrane</keyword>
<dbReference type="GO" id="GO:0016757">
    <property type="term" value="F:glycosyltransferase activity"/>
    <property type="evidence" value="ECO:0007669"/>
    <property type="project" value="UniProtKB-KW"/>
</dbReference>
<dbReference type="GeneID" id="42364587"/>
<accession>A0A5Q0UFY2</accession>
<keyword evidence="3" id="KW-0812">Transmembrane</keyword>
<feature type="transmembrane region" description="Helical" evidence="3">
    <location>
        <begin position="279"/>
        <end position="309"/>
    </location>
</feature>
<dbReference type="Proteomes" id="UP000377803">
    <property type="component" value="Chromosome"/>
</dbReference>
<dbReference type="AlphaFoldDB" id="A0A5Q0UFY2"/>
<feature type="transmembrane region" description="Helical" evidence="3">
    <location>
        <begin position="329"/>
        <end position="354"/>
    </location>
</feature>
<dbReference type="KEGG" id="ncon:LC1Nh_0206"/>
<dbReference type="Pfam" id="PF13641">
    <property type="entry name" value="Glyco_tranf_2_3"/>
    <property type="match status" value="1"/>
</dbReference>
<keyword evidence="3" id="KW-1133">Transmembrane helix</keyword>
<keyword evidence="5" id="KW-1185">Reference proteome</keyword>
<feature type="transmembrane region" description="Helical" evidence="3">
    <location>
        <begin position="374"/>
        <end position="394"/>
    </location>
</feature>
<evidence type="ECO:0000313" key="4">
    <source>
        <dbReference type="EMBL" id="QGA80110.1"/>
    </source>
</evidence>
<dbReference type="PANTHER" id="PTHR43630">
    <property type="entry name" value="POLY-BETA-1,6-N-ACETYL-D-GLUCOSAMINE SYNTHASE"/>
    <property type="match status" value="1"/>
</dbReference>
<proteinExistence type="predicted"/>
<dbReference type="EMBL" id="CP040089">
    <property type="protein sequence ID" value="QGA80110.1"/>
    <property type="molecule type" value="Genomic_DNA"/>
</dbReference>
<evidence type="ECO:0000313" key="5">
    <source>
        <dbReference type="Proteomes" id="UP000377803"/>
    </source>
</evidence>
<dbReference type="Gene3D" id="3.90.550.10">
    <property type="entry name" value="Spore Coat Polysaccharide Biosynthesis Protein SpsA, Chain A"/>
    <property type="match status" value="1"/>
</dbReference>
<organism evidence="4 5">
    <name type="scientific">Candidatus Nanohalobium constans</name>
    <dbReference type="NCBI Taxonomy" id="2565781"/>
    <lineage>
        <taxon>Archaea</taxon>
        <taxon>Candidatus Nanohalarchaeota</taxon>
        <taxon>Candidatus Nanohalobia</taxon>
        <taxon>Candidatus Nanohalobiales</taxon>
        <taxon>Candidatus Nanohalobiaceae</taxon>
        <taxon>Candidatus Nanohalobium</taxon>
    </lineage>
</organism>
<dbReference type="SUPFAM" id="SSF53448">
    <property type="entry name" value="Nucleotide-diphospho-sugar transferases"/>
    <property type="match status" value="1"/>
</dbReference>
<keyword evidence="2 4" id="KW-0808">Transferase</keyword>
<evidence type="ECO:0000256" key="1">
    <source>
        <dbReference type="ARBA" id="ARBA00022676"/>
    </source>
</evidence>
<dbReference type="InterPro" id="IPR029044">
    <property type="entry name" value="Nucleotide-diphossugar_trans"/>
</dbReference>
<evidence type="ECO:0000256" key="3">
    <source>
        <dbReference type="SAM" id="Phobius"/>
    </source>
</evidence>
<dbReference type="OrthoDB" id="43988at2157"/>
<keyword evidence="1" id="KW-0328">Glycosyltransferase</keyword>
<dbReference type="CDD" id="cd06423">
    <property type="entry name" value="CESA_like"/>
    <property type="match status" value="1"/>
</dbReference>